<feature type="domain" description="F-box" evidence="1">
    <location>
        <begin position="56"/>
        <end position="108"/>
    </location>
</feature>
<name>A0AAV5SFD8_9BILA</name>
<accession>A0AAV5SFD8</accession>
<gene>
    <name evidence="2" type="ORF">PENTCL1PPCAC_4252</name>
</gene>
<dbReference type="InterPro" id="IPR001810">
    <property type="entry name" value="F-box_dom"/>
</dbReference>
<dbReference type="Proteomes" id="UP001432027">
    <property type="component" value="Unassembled WGS sequence"/>
</dbReference>
<dbReference type="PROSITE" id="PS50181">
    <property type="entry name" value="FBOX"/>
    <property type="match status" value="1"/>
</dbReference>
<dbReference type="EMBL" id="BTSX01000001">
    <property type="protein sequence ID" value="GMS82077.1"/>
    <property type="molecule type" value="Genomic_DNA"/>
</dbReference>
<evidence type="ECO:0000259" key="1">
    <source>
        <dbReference type="PROSITE" id="PS50181"/>
    </source>
</evidence>
<proteinExistence type="predicted"/>
<evidence type="ECO:0000313" key="3">
    <source>
        <dbReference type="Proteomes" id="UP001432027"/>
    </source>
</evidence>
<evidence type="ECO:0000313" key="2">
    <source>
        <dbReference type="EMBL" id="GMS82077.1"/>
    </source>
</evidence>
<dbReference type="CDD" id="cd09917">
    <property type="entry name" value="F-box_SF"/>
    <property type="match status" value="1"/>
</dbReference>
<dbReference type="AlphaFoldDB" id="A0AAV5SFD8"/>
<comment type="caution">
    <text evidence="2">The sequence shown here is derived from an EMBL/GenBank/DDBJ whole genome shotgun (WGS) entry which is preliminary data.</text>
</comment>
<organism evidence="2 3">
    <name type="scientific">Pristionchus entomophagus</name>
    <dbReference type="NCBI Taxonomy" id="358040"/>
    <lineage>
        <taxon>Eukaryota</taxon>
        <taxon>Metazoa</taxon>
        <taxon>Ecdysozoa</taxon>
        <taxon>Nematoda</taxon>
        <taxon>Chromadorea</taxon>
        <taxon>Rhabditida</taxon>
        <taxon>Rhabditina</taxon>
        <taxon>Diplogasteromorpha</taxon>
        <taxon>Diplogasteroidea</taxon>
        <taxon>Neodiplogasteridae</taxon>
        <taxon>Pristionchus</taxon>
    </lineage>
</organism>
<sequence length="287" mass="33061">MMDLNGTFGTFTPRPSTTVRDYFSRLNRDASSKLICEECKGNNCAPFKMRAELGEKDSLSNLPVDCLLSIFSYLDRDSLDVVESISQKMNHIANHKGFRKSKHQYDELIMTPNGSGFILYLNSRRDESHYLVYEYMNRKIVKTEVEGKFDYWKQRYSNMINSEALYLELFRAMHYICDNYAFFGLTITNIHLDENFLRGLLCAFDGEIPGIAMNEVTVDEGLSLPAFLLQAKTTMFSMFEVESREQTLFDEGFVRQYSIGEARTRHLCVTPKSGNVSILDCVSRYVP</sequence>
<dbReference type="Pfam" id="PF00646">
    <property type="entry name" value="F-box"/>
    <property type="match status" value="1"/>
</dbReference>
<keyword evidence="3" id="KW-1185">Reference proteome</keyword>
<protein>
    <recommendedName>
        <fullName evidence="1">F-box domain-containing protein</fullName>
    </recommendedName>
</protein>
<dbReference type="SUPFAM" id="SSF81383">
    <property type="entry name" value="F-box domain"/>
    <property type="match status" value="1"/>
</dbReference>
<dbReference type="Gene3D" id="1.20.1280.50">
    <property type="match status" value="1"/>
</dbReference>
<reference evidence="2" key="1">
    <citation type="submission" date="2023-10" db="EMBL/GenBank/DDBJ databases">
        <title>Genome assembly of Pristionchus species.</title>
        <authorList>
            <person name="Yoshida K."/>
            <person name="Sommer R.J."/>
        </authorList>
    </citation>
    <scope>NUCLEOTIDE SEQUENCE</scope>
    <source>
        <strain evidence="2">RS0144</strain>
    </source>
</reference>
<dbReference type="InterPro" id="IPR036047">
    <property type="entry name" value="F-box-like_dom_sf"/>
</dbReference>